<sequence length="233" mass="25828">MRANQSPIQYYTRLGLSRIASVIGRPLYIDMSTRNKAILNFPRVCIDMKATSTFPSNILLELEDGSTTSIEGEYPWKPYVCSLYKVVDHSNKNCSKVIRRYWMVKTDVAALKRQEDQDGLITIKRKGSSPKPSASPPSATPEQQVSTNPLKPITTVEEVRLDSRQVPKTPAKHVPIPYSSDQDSEPTTSSPNLNPRGAKVKRINGGGIEIVIPAIGKGKATIVTPRFHIQDNI</sequence>
<dbReference type="OrthoDB" id="1751950at2759"/>
<reference evidence="3" key="1">
    <citation type="submission" date="2016-04" db="EMBL/GenBank/DDBJ databases">
        <title>Cephalotus genome sequencing.</title>
        <authorList>
            <person name="Fukushima K."/>
            <person name="Hasebe M."/>
            <person name="Fang X."/>
        </authorList>
    </citation>
    <scope>NUCLEOTIDE SEQUENCE [LARGE SCALE GENOMIC DNA]</scope>
    <source>
        <strain evidence="3">cv. St1</strain>
    </source>
</reference>
<name>A0A1Q3C0C5_CEPFO</name>
<dbReference type="PANTHER" id="PTHR31286">
    <property type="entry name" value="GLYCINE-RICH CELL WALL STRUCTURAL PROTEIN 1.8-LIKE"/>
    <property type="match status" value="1"/>
</dbReference>
<keyword evidence="3" id="KW-1185">Reference proteome</keyword>
<feature type="region of interest" description="Disordered" evidence="1">
    <location>
        <begin position="119"/>
        <end position="200"/>
    </location>
</feature>
<dbReference type="AlphaFoldDB" id="A0A1Q3C0C5"/>
<protein>
    <recommendedName>
        <fullName evidence="4">DUF4283 domain-containing protein</fullName>
    </recommendedName>
</protein>
<organism evidence="2 3">
    <name type="scientific">Cephalotus follicularis</name>
    <name type="common">Albany pitcher plant</name>
    <dbReference type="NCBI Taxonomy" id="3775"/>
    <lineage>
        <taxon>Eukaryota</taxon>
        <taxon>Viridiplantae</taxon>
        <taxon>Streptophyta</taxon>
        <taxon>Embryophyta</taxon>
        <taxon>Tracheophyta</taxon>
        <taxon>Spermatophyta</taxon>
        <taxon>Magnoliopsida</taxon>
        <taxon>eudicotyledons</taxon>
        <taxon>Gunneridae</taxon>
        <taxon>Pentapetalae</taxon>
        <taxon>rosids</taxon>
        <taxon>fabids</taxon>
        <taxon>Oxalidales</taxon>
        <taxon>Cephalotaceae</taxon>
        <taxon>Cephalotus</taxon>
    </lineage>
</organism>
<comment type="caution">
    <text evidence="2">The sequence shown here is derived from an EMBL/GenBank/DDBJ whole genome shotgun (WGS) entry which is preliminary data.</text>
</comment>
<dbReference type="PANTHER" id="PTHR31286:SF180">
    <property type="entry name" value="OS10G0362600 PROTEIN"/>
    <property type="match status" value="1"/>
</dbReference>
<evidence type="ECO:0000313" key="3">
    <source>
        <dbReference type="Proteomes" id="UP000187406"/>
    </source>
</evidence>
<proteinExistence type="predicted"/>
<gene>
    <name evidence="2" type="ORF">CFOL_v3_17180</name>
</gene>
<feature type="compositionally biased region" description="Polar residues" evidence="1">
    <location>
        <begin position="179"/>
        <end position="193"/>
    </location>
</feature>
<evidence type="ECO:0008006" key="4">
    <source>
        <dbReference type="Google" id="ProtNLM"/>
    </source>
</evidence>
<accession>A0A1Q3C0C5</accession>
<dbReference type="InParanoid" id="A0A1Q3C0C5"/>
<evidence type="ECO:0000313" key="2">
    <source>
        <dbReference type="EMBL" id="GAV73697.1"/>
    </source>
</evidence>
<dbReference type="EMBL" id="BDDD01001134">
    <property type="protein sequence ID" value="GAV73697.1"/>
    <property type="molecule type" value="Genomic_DNA"/>
</dbReference>
<dbReference type="InterPro" id="IPR040256">
    <property type="entry name" value="At4g02000-like"/>
</dbReference>
<evidence type="ECO:0000256" key="1">
    <source>
        <dbReference type="SAM" id="MobiDB-lite"/>
    </source>
</evidence>
<dbReference type="Proteomes" id="UP000187406">
    <property type="component" value="Unassembled WGS sequence"/>
</dbReference>